<dbReference type="EMBL" id="AP025591">
    <property type="protein sequence ID" value="BDG03005.1"/>
    <property type="molecule type" value="Genomic_DNA"/>
</dbReference>
<evidence type="ECO:0000256" key="2">
    <source>
        <dbReference type="ARBA" id="ARBA00023015"/>
    </source>
</evidence>
<gene>
    <name evidence="6" type="ORF">AMOR_20010</name>
</gene>
<keyword evidence="7" id="KW-1185">Reference proteome</keyword>
<evidence type="ECO:0000256" key="1">
    <source>
        <dbReference type="ARBA" id="ARBA00009437"/>
    </source>
</evidence>
<keyword evidence="2" id="KW-0805">Transcription regulation</keyword>
<dbReference type="Gene3D" id="1.10.10.10">
    <property type="entry name" value="Winged helix-like DNA-binding domain superfamily/Winged helix DNA-binding domain"/>
    <property type="match status" value="1"/>
</dbReference>
<keyword evidence="4" id="KW-0804">Transcription</keyword>
<dbReference type="CDD" id="cd08422">
    <property type="entry name" value="PBP2_CrgA_like"/>
    <property type="match status" value="1"/>
</dbReference>
<feature type="domain" description="HTH lysR-type" evidence="5">
    <location>
        <begin position="1"/>
        <end position="58"/>
    </location>
</feature>
<proteinExistence type="inferred from homology"/>
<dbReference type="Pfam" id="PF00126">
    <property type="entry name" value="HTH_1"/>
    <property type="match status" value="1"/>
</dbReference>
<organism evidence="6 7">
    <name type="scientific">Anaeromyxobacter oryzae</name>
    <dbReference type="NCBI Taxonomy" id="2918170"/>
    <lineage>
        <taxon>Bacteria</taxon>
        <taxon>Pseudomonadati</taxon>
        <taxon>Myxococcota</taxon>
        <taxon>Myxococcia</taxon>
        <taxon>Myxococcales</taxon>
        <taxon>Cystobacterineae</taxon>
        <taxon>Anaeromyxobacteraceae</taxon>
        <taxon>Anaeromyxobacter</taxon>
    </lineage>
</organism>
<evidence type="ECO:0000313" key="7">
    <source>
        <dbReference type="Proteomes" id="UP001162891"/>
    </source>
</evidence>
<sequence>MDLNLLTTFEAVARTASFSAAAKELRLPKSSVSRGIARLEADLGVQLVFRTTRQVSLSAAGTALYDRISPLLRSVKAALGEMPEREELPSGELRVTAPVDLGVLFLAEVVTRYTARYPSVSVDLHLTGRVVDLVGEGFDVALRVGAKLEDSSLVVRRAASIVSQVYASPLYLARRGTPRTEADLAGHEWVVFRPGPQRLRVTPPAPATGVVPRGRIVCDDILFARDAVRAGAGLGLLPGFMVEADVVAGRLVRVVPRYESRSGWLHIVTPAARHVPRKVTAFRDLVLELLRTRLAVSATG</sequence>
<dbReference type="SUPFAM" id="SSF46785">
    <property type="entry name" value="Winged helix' DNA-binding domain"/>
    <property type="match status" value="1"/>
</dbReference>
<dbReference type="InterPro" id="IPR036388">
    <property type="entry name" value="WH-like_DNA-bd_sf"/>
</dbReference>
<dbReference type="RefSeq" id="WP_248360683.1">
    <property type="nucleotide sequence ID" value="NZ_AP025591.1"/>
</dbReference>
<evidence type="ECO:0000256" key="4">
    <source>
        <dbReference type="ARBA" id="ARBA00023163"/>
    </source>
</evidence>
<evidence type="ECO:0000313" key="6">
    <source>
        <dbReference type="EMBL" id="BDG03005.1"/>
    </source>
</evidence>
<comment type="similarity">
    <text evidence="1">Belongs to the LysR transcriptional regulatory family.</text>
</comment>
<accession>A0ABM7WU62</accession>
<dbReference type="SUPFAM" id="SSF53850">
    <property type="entry name" value="Periplasmic binding protein-like II"/>
    <property type="match status" value="1"/>
</dbReference>
<dbReference type="PANTHER" id="PTHR30537">
    <property type="entry name" value="HTH-TYPE TRANSCRIPTIONAL REGULATOR"/>
    <property type="match status" value="1"/>
</dbReference>
<dbReference type="Proteomes" id="UP001162891">
    <property type="component" value="Chromosome"/>
</dbReference>
<protein>
    <submittedName>
        <fullName evidence="6">Transcriptional regulator</fullName>
    </submittedName>
</protein>
<evidence type="ECO:0000259" key="5">
    <source>
        <dbReference type="PROSITE" id="PS50931"/>
    </source>
</evidence>
<dbReference type="PROSITE" id="PS50931">
    <property type="entry name" value="HTH_LYSR"/>
    <property type="match status" value="1"/>
</dbReference>
<dbReference type="InterPro" id="IPR005119">
    <property type="entry name" value="LysR_subst-bd"/>
</dbReference>
<keyword evidence="3" id="KW-0238">DNA-binding</keyword>
<name>A0ABM7WU62_9BACT</name>
<dbReference type="InterPro" id="IPR036390">
    <property type="entry name" value="WH_DNA-bd_sf"/>
</dbReference>
<dbReference type="PANTHER" id="PTHR30537:SF5">
    <property type="entry name" value="HTH-TYPE TRANSCRIPTIONAL ACTIVATOR TTDR-RELATED"/>
    <property type="match status" value="1"/>
</dbReference>
<dbReference type="InterPro" id="IPR058163">
    <property type="entry name" value="LysR-type_TF_proteobact-type"/>
</dbReference>
<reference evidence="7" key="1">
    <citation type="journal article" date="2022" name="Int. J. Syst. Evol. Microbiol.">
        <title>Anaeromyxobacter oryzae sp. nov., Anaeromyxobacter diazotrophicus sp. nov. and Anaeromyxobacter paludicola sp. nov., isolated from paddy soils.</title>
        <authorList>
            <person name="Itoh H."/>
            <person name="Xu Z."/>
            <person name="Mise K."/>
            <person name="Masuda Y."/>
            <person name="Ushijima N."/>
            <person name="Hayakawa C."/>
            <person name="Shiratori Y."/>
            <person name="Senoo K."/>
        </authorList>
    </citation>
    <scope>NUCLEOTIDE SEQUENCE [LARGE SCALE GENOMIC DNA]</scope>
    <source>
        <strain evidence="7">Red232</strain>
    </source>
</reference>
<dbReference type="Pfam" id="PF03466">
    <property type="entry name" value="LysR_substrate"/>
    <property type="match status" value="1"/>
</dbReference>
<dbReference type="Gene3D" id="3.40.190.290">
    <property type="match status" value="1"/>
</dbReference>
<evidence type="ECO:0000256" key="3">
    <source>
        <dbReference type="ARBA" id="ARBA00023125"/>
    </source>
</evidence>
<dbReference type="InterPro" id="IPR000847">
    <property type="entry name" value="LysR_HTH_N"/>
</dbReference>